<feature type="region of interest" description="Disordered" evidence="1">
    <location>
        <begin position="358"/>
        <end position="388"/>
    </location>
</feature>
<feature type="domain" description="Cation channel sperm-associated targeting subunit tau C2" evidence="2">
    <location>
        <begin position="24"/>
        <end position="168"/>
    </location>
</feature>
<feature type="region of interest" description="Disordered" evidence="1">
    <location>
        <begin position="402"/>
        <end position="472"/>
    </location>
</feature>
<organism evidence="3 4">
    <name type="scientific">Phrynocephalus forsythii</name>
    <dbReference type="NCBI Taxonomy" id="171643"/>
    <lineage>
        <taxon>Eukaryota</taxon>
        <taxon>Metazoa</taxon>
        <taxon>Chordata</taxon>
        <taxon>Craniata</taxon>
        <taxon>Vertebrata</taxon>
        <taxon>Euteleostomi</taxon>
        <taxon>Lepidosauria</taxon>
        <taxon>Squamata</taxon>
        <taxon>Bifurcata</taxon>
        <taxon>Unidentata</taxon>
        <taxon>Episquamata</taxon>
        <taxon>Toxicofera</taxon>
        <taxon>Iguania</taxon>
        <taxon>Acrodonta</taxon>
        <taxon>Agamidae</taxon>
        <taxon>Agaminae</taxon>
        <taxon>Phrynocephalus</taxon>
    </lineage>
</organism>
<evidence type="ECO:0000313" key="3">
    <source>
        <dbReference type="EMBL" id="KAJ7345461.1"/>
    </source>
</evidence>
<feature type="compositionally biased region" description="Basic residues" evidence="1">
    <location>
        <begin position="1293"/>
        <end position="1306"/>
    </location>
</feature>
<feature type="region of interest" description="Disordered" evidence="1">
    <location>
        <begin position="1176"/>
        <end position="1234"/>
    </location>
</feature>
<feature type="region of interest" description="Disordered" evidence="1">
    <location>
        <begin position="699"/>
        <end position="718"/>
    </location>
</feature>
<feature type="region of interest" description="Disordered" evidence="1">
    <location>
        <begin position="325"/>
        <end position="345"/>
    </location>
</feature>
<evidence type="ECO:0000256" key="1">
    <source>
        <dbReference type="SAM" id="MobiDB-lite"/>
    </source>
</evidence>
<comment type="caution">
    <text evidence="3">The sequence shown here is derived from an EMBL/GenBank/DDBJ whole genome shotgun (WGS) entry which is preliminary data.</text>
</comment>
<dbReference type="InterPro" id="IPR048363">
    <property type="entry name" value="CTSRT_C2"/>
</dbReference>
<dbReference type="InterPro" id="IPR031462">
    <property type="entry name" value="CTSRT"/>
</dbReference>
<dbReference type="PANTHER" id="PTHR21665">
    <property type="entry name" value="CATION CHANNEL SPERM-ASSOCIATED TARGETING SUBUNIT TAU"/>
    <property type="match status" value="1"/>
</dbReference>
<feature type="compositionally biased region" description="Polar residues" evidence="1">
    <location>
        <begin position="1428"/>
        <end position="1440"/>
    </location>
</feature>
<feature type="region of interest" description="Disordered" evidence="1">
    <location>
        <begin position="539"/>
        <end position="579"/>
    </location>
</feature>
<feature type="compositionally biased region" description="Basic and acidic residues" evidence="1">
    <location>
        <begin position="1376"/>
        <end position="1395"/>
    </location>
</feature>
<proteinExistence type="predicted"/>
<accession>A0A9Q0Y9Z5</accession>
<sequence>MLLRNHKTTEDSATPSVTAEIHNLIPCGDVAGLLAVNVKQCKDFTPKFVVKRDTYLLVRISIDKIMKCTNPQIYRAAVKNNKKMNAVNFGDMKYFSVKVPMQKSDPRNRITLELVGFEGPKDFPRLFGNVSVHLYEVIQKQAFTEICAMRIRNMVFCTAEVEFIFCYGSLGYGYSHQLKLPGADPAKAVAYSMFLRVPPPENRKDPARNVIKPQQMDYPAFLSPDLNVTVGKVELDTPTDNSEQYQSLQKALKEPPRERLERMKQEYRSLKTWREKADYLDQLILKRGPKTKPCQAKVSRFKELVEKMQQPQRSGISPEQVIKEEKSAEIQPPEMQPTESQKLAGASRVVSHLFLPPAVSEPSHQETDSEGEASESEGQLATTRKYSVPAETVQSVPAVTVTSSTTFSPGSSESGYVLPREVTREKISQESETSLPSSRGILAEFSEAGDSESPPFPSQVVQEELPSPGKKASLTEYLPEAIQELHAGSEVPDRALDEFAAPKPQDSFAEPLQEWAWKDTGFQEAVFCGNKFEPFLRRVCKEPPPPFQKNESDDFSHLEETYPPDDMKEQEDQDPPDRLSLTKVDNIPDSGLIQSGGQLSILRLIERKMDLEEEGETIGTLAKKGSSVQAIPSGIFQKPQGEKPSEAEIAEAQVYLKRSLEDFLVDKLVNVVAVKSLLSQNIENLVAERLSEVELSQDLEDSSSLGDKEKCLPAGSSSSSVETFSEPYMKQLKEILSCDLQAHLAGELSEQGIISETELGEKDPNISFELSTDMLKRRKSLSKERISQTEMATKRSLSDSLSGNISKPKLIPYNNECGKETQPVVTQSGLSESQVNDREGTLSFKKQQSLVEGTNAETRLRTDQSKQPLEIIRVTLPLSSKEADCSQQSLSAYDRILEKVLKAEILSLKSFLSKKLQDHLKDKLSETGITPEDFETVCRKLSLNSNKKDGSSKEDLAEETPDLSESIQNLLDALSDSEMANLKSALTKKVQDKLSERLSKLELIKEKELKKILENLFPDMGQEASRMDVKGFDSPTGQPAAPVTQNLHDKFSEEELQNLKDLLSRLLKEGHKEKLSTSEIKGLASILQKSSEDLPIQNSYETGISKEVEIKDECRSISLSDVETRLEDSSSVVVSNSRKVCSKESGHKLLAAGEKHGLRRESLDRCVNSIFEVETRNQETQTTFQPKRGKQGSKKESHRLPGYPNHPPETSVSKRGSFEAGLKSKPPDEPWKKTSEPFAFSSFLSAHDIGIQTEIKNYLTKPTDPLPKPTFPVNPQTFLFLHSESEEEAKPAGKTHQRAKSKRKTDRKKEALWSGPTHQATAATGTLAKKDRTNNGNGPKEGLKDKGKKRGEPPSPKPSTTESRKDSKTILSPSGVRKESLRHKPERKQDHEGKPRKSQSKAAAAAAAAASSDLHLQNLARSHLTERASATNFSPSGRTKLNTLISADDLDADSFRHLEKAVERALLDLGQVPESSSLQGRPYTAPGAEGFLSKEVSRSFSSVFETPRNQAGSIPEMFHSQEQTLKMSPEQLEVVLKILQKVLKENTSSPK</sequence>
<feature type="compositionally biased region" description="Basic and acidic residues" evidence="1">
    <location>
        <begin position="1225"/>
        <end position="1234"/>
    </location>
</feature>
<keyword evidence="4" id="KW-1185">Reference proteome</keyword>
<feature type="compositionally biased region" description="Polar residues" evidence="1">
    <location>
        <begin position="376"/>
        <end position="385"/>
    </location>
</feature>
<name>A0A9Q0Y9Z5_9SAUR</name>
<protein>
    <recommendedName>
        <fullName evidence="2">Cation channel sperm-associated targeting subunit tau C2 domain-containing protein</fullName>
    </recommendedName>
</protein>
<dbReference type="PANTHER" id="PTHR21665:SF2">
    <property type="entry name" value="CATION CHANNEL SPERM-ASSOCIATED TARGETING SUBUNIT TAU"/>
    <property type="match status" value="1"/>
</dbReference>
<evidence type="ECO:0000259" key="2">
    <source>
        <dbReference type="Pfam" id="PF15729"/>
    </source>
</evidence>
<dbReference type="OrthoDB" id="2144823at2759"/>
<feature type="region of interest" description="Disordered" evidence="1">
    <location>
        <begin position="1284"/>
        <end position="1440"/>
    </location>
</feature>
<dbReference type="Proteomes" id="UP001142489">
    <property type="component" value="Unassembled WGS sequence"/>
</dbReference>
<evidence type="ECO:0000313" key="4">
    <source>
        <dbReference type="Proteomes" id="UP001142489"/>
    </source>
</evidence>
<dbReference type="Pfam" id="PF15729">
    <property type="entry name" value="CTSRT"/>
    <property type="match status" value="1"/>
</dbReference>
<reference evidence="3" key="1">
    <citation type="journal article" date="2023" name="DNA Res.">
        <title>Chromosome-level genome assembly of Phrynocephalus forsythii using third-generation DNA sequencing and Hi-C analysis.</title>
        <authorList>
            <person name="Qi Y."/>
            <person name="Zhao W."/>
            <person name="Zhao Y."/>
            <person name="Niu C."/>
            <person name="Cao S."/>
            <person name="Zhang Y."/>
        </authorList>
    </citation>
    <scope>NUCLEOTIDE SEQUENCE</scope>
    <source>
        <tissue evidence="3">Muscle</tissue>
    </source>
</reference>
<dbReference type="EMBL" id="JAPFRF010000001">
    <property type="protein sequence ID" value="KAJ7345461.1"/>
    <property type="molecule type" value="Genomic_DNA"/>
</dbReference>
<gene>
    <name evidence="3" type="ORF">JRQ81_001411</name>
</gene>
<feature type="compositionally biased region" description="Low complexity" evidence="1">
    <location>
        <begin position="402"/>
        <end position="414"/>
    </location>
</feature>
<feature type="compositionally biased region" description="Basic and acidic residues" evidence="1">
    <location>
        <begin position="550"/>
        <end position="560"/>
    </location>
</feature>